<dbReference type="AlphaFoldDB" id="A0A1I3QCI7"/>
<dbReference type="Gene3D" id="3.30.1130.10">
    <property type="match status" value="1"/>
</dbReference>
<dbReference type="NCBIfam" id="TIGR00525">
    <property type="entry name" value="folB"/>
    <property type="match status" value="1"/>
</dbReference>
<comment type="catalytic activity">
    <reaction evidence="4">
        <text>7,8-dihydroneopterin = 6-hydroxymethyl-7,8-dihydropterin + glycolaldehyde</text>
        <dbReference type="Rhea" id="RHEA:10540"/>
        <dbReference type="ChEBI" id="CHEBI:17001"/>
        <dbReference type="ChEBI" id="CHEBI:17071"/>
        <dbReference type="ChEBI" id="CHEBI:44841"/>
        <dbReference type="EC" id="4.1.2.25"/>
    </reaction>
</comment>
<dbReference type="RefSeq" id="WP_092054756.1">
    <property type="nucleotide sequence ID" value="NZ_FOQD01000018.1"/>
</dbReference>
<gene>
    <name evidence="6" type="ORF">SAMN05421753_11842</name>
</gene>
<dbReference type="OrthoDB" id="7580479at2"/>
<dbReference type="PANTHER" id="PTHR42844:SF10">
    <property type="entry name" value="DIHYDRONEOPTERIN TRIPHOSPHATE 2'-EPIMERASE"/>
    <property type="match status" value="1"/>
</dbReference>
<dbReference type="GO" id="GO:0046654">
    <property type="term" value="P:tetrahydrofolate biosynthetic process"/>
    <property type="evidence" value="ECO:0007669"/>
    <property type="project" value="UniProtKB-UniRule"/>
</dbReference>
<dbReference type="CDD" id="cd00534">
    <property type="entry name" value="DHNA_DHNTPE"/>
    <property type="match status" value="1"/>
</dbReference>
<dbReference type="SMART" id="SM00905">
    <property type="entry name" value="FolB"/>
    <property type="match status" value="1"/>
</dbReference>
<dbReference type="STRING" id="1576369.SAMN05421753_11842"/>
<dbReference type="Proteomes" id="UP000199518">
    <property type="component" value="Unassembled WGS sequence"/>
</dbReference>
<dbReference type="InterPro" id="IPR006156">
    <property type="entry name" value="Dihydroneopterin_aldolase"/>
</dbReference>
<dbReference type="EC" id="4.1.2.25" evidence="4"/>
<dbReference type="NCBIfam" id="TIGR00526">
    <property type="entry name" value="folB_dom"/>
    <property type="match status" value="1"/>
</dbReference>
<dbReference type="GO" id="GO:0005829">
    <property type="term" value="C:cytosol"/>
    <property type="evidence" value="ECO:0007669"/>
    <property type="project" value="TreeGrafter"/>
</dbReference>
<accession>A0A1I3QCI7</accession>
<dbReference type="GO" id="GO:0046656">
    <property type="term" value="P:folic acid biosynthetic process"/>
    <property type="evidence" value="ECO:0007669"/>
    <property type="project" value="UniProtKB-UniRule"/>
</dbReference>
<keyword evidence="4" id="KW-0289">Folate biosynthesis</keyword>
<keyword evidence="4" id="KW-0456">Lyase</keyword>
<comment type="catalytic activity">
    <reaction evidence="3">
        <text>7,8-dihydroneopterin 3'-triphosphate = 7,8-dihydromonapterin 3'-triphosphate</text>
        <dbReference type="Rhea" id="RHEA:28346"/>
        <dbReference type="ChEBI" id="CHEBI:58462"/>
        <dbReference type="ChEBI" id="CHEBI:61186"/>
        <dbReference type="EC" id="5.1.99.7"/>
    </reaction>
</comment>
<comment type="function">
    <text evidence="4">Catalyzes the conversion of 7,8-dihydroneopterin to 6-hydroxymethyl-7,8-dihydropterin.</text>
</comment>
<dbReference type="GO" id="GO:0004150">
    <property type="term" value="F:dihydroneopterin aldolase activity"/>
    <property type="evidence" value="ECO:0007669"/>
    <property type="project" value="UniProtKB-UniRule"/>
</dbReference>
<sequence length="120" mass="13764">MPDYIEIKDLLLRTIVGINAEERDHRQDVLLNLRLDTDLKPAGRSDDIDDTLNYRTLCKQVIERVENSKYLLVEKLAEEVAAVCLSFPRVSQVRVSLEKPGALRFARSVGVVIERSRNDR</sequence>
<organism evidence="6 7">
    <name type="scientific">Planctomicrobium piriforme</name>
    <dbReference type="NCBI Taxonomy" id="1576369"/>
    <lineage>
        <taxon>Bacteria</taxon>
        <taxon>Pseudomonadati</taxon>
        <taxon>Planctomycetota</taxon>
        <taxon>Planctomycetia</taxon>
        <taxon>Planctomycetales</taxon>
        <taxon>Planctomycetaceae</taxon>
        <taxon>Planctomicrobium</taxon>
    </lineage>
</organism>
<proteinExistence type="inferred from homology"/>
<comment type="similarity">
    <text evidence="1 4">Belongs to the DHNA family.</text>
</comment>
<keyword evidence="7" id="KW-1185">Reference proteome</keyword>
<evidence type="ECO:0000313" key="6">
    <source>
        <dbReference type="EMBL" id="SFJ31618.1"/>
    </source>
</evidence>
<evidence type="ECO:0000256" key="4">
    <source>
        <dbReference type="RuleBase" id="RU362079"/>
    </source>
</evidence>
<dbReference type="InterPro" id="IPR043133">
    <property type="entry name" value="GTP-CH-I_C/QueF"/>
</dbReference>
<evidence type="ECO:0000259" key="5">
    <source>
        <dbReference type="SMART" id="SM00905"/>
    </source>
</evidence>
<reference evidence="7" key="1">
    <citation type="submission" date="2016-10" db="EMBL/GenBank/DDBJ databases">
        <authorList>
            <person name="Varghese N."/>
            <person name="Submissions S."/>
        </authorList>
    </citation>
    <scope>NUCLEOTIDE SEQUENCE [LARGE SCALE GENOMIC DNA]</scope>
    <source>
        <strain evidence="7">DSM 26348</strain>
    </source>
</reference>
<evidence type="ECO:0000256" key="2">
    <source>
        <dbReference type="ARBA" id="ARBA00023235"/>
    </source>
</evidence>
<dbReference type="UniPathway" id="UPA00077">
    <property type="reaction ID" value="UER00154"/>
</dbReference>
<protein>
    <recommendedName>
        <fullName evidence="4">7,8-dihydroneopterin aldolase</fullName>
        <ecNumber evidence="4">4.1.2.25</ecNumber>
    </recommendedName>
</protein>
<dbReference type="SUPFAM" id="SSF55620">
    <property type="entry name" value="Tetrahydrobiopterin biosynthesis enzymes-like"/>
    <property type="match status" value="1"/>
</dbReference>
<keyword evidence="2" id="KW-0413">Isomerase</keyword>
<evidence type="ECO:0000256" key="1">
    <source>
        <dbReference type="ARBA" id="ARBA00005708"/>
    </source>
</evidence>
<name>A0A1I3QCI7_9PLAN</name>
<dbReference type="GO" id="GO:0008719">
    <property type="term" value="F:dihydroneopterin triphosphate 2'-epimerase activity"/>
    <property type="evidence" value="ECO:0007669"/>
    <property type="project" value="UniProtKB-EC"/>
</dbReference>
<evidence type="ECO:0000256" key="3">
    <source>
        <dbReference type="ARBA" id="ARBA00043806"/>
    </source>
</evidence>
<dbReference type="InterPro" id="IPR006157">
    <property type="entry name" value="FolB_dom"/>
</dbReference>
<dbReference type="EMBL" id="FOQD01000018">
    <property type="protein sequence ID" value="SFJ31618.1"/>
    <property type="molecule type" value="Genomic_DNA"/>
</dbReference>
<dbReference type="Pfam" id="PF02152">
    <property type="entry name" value="FolB"/>
    <property type="match status" value="1"/>
</dbReference>
<comment type="pathway">
    <text evidence="4">Cofactor biosynthesis; tetrahydrofolate biosynthesis; 2-amino-4-hydroxy-6-hydroxymethyl-7,8-dihydropteridine diphosphate from 7,8-dihydroneopterin triphosphate: step 3/4.</text>
</comment>
<dbReference type="PANTHER" id="PTHR42844">
    <property type="entry name" value="DIHYDRONEOPTERIN ALDOLASE 1-RELATED"/>
    <property type="match status" value="1"/>
</dbReference>
<evidence type="ECO:0000313" key="7">
    <source>
        <dbReference type="Proteomes" id="UP000199518"/>
    </source>
</evidence>
<feature type="domain" description="Dihydroneopterin aldolase/epimerase" evidence="5">
    <location>
        <begin position="5"/>
        <end position="115"/>
    </location>
</feature>